<dbReference type="Proteomes" id="UP000828924">
    <property type="component" value="Chromosome"/>
</dbReference>
<evidence type="ECO:0000313" key="3">
    <source>
        <dbReference type="EMBL" id="UNM13209.1"/>
    </source>
</evidence>
<dbReference type="InterPro" id="IPR006521">
    <property type="entry name" value="Tail_protein_I"/>
</dbReference>
<dbReference type="Pfam" id="PF14200">
    <property type="entry name" value="RicinB_lectin_2"/>
    <property type="match status" value="1"/>
</dbReference>
<feature type="domain" description="Ricin B lectin" evidence="2">
    <location>
        <begin position="1279"/>
        <end position="1346"/>
    </location>
</feature>
<dbReference type="SUPFAM" id="SSF50923">
    <property type="entry name" value="Hemopexin-like domain"/>
    <property type="match status" value="1"/>
</dbReference>
<organism evidence="3 4">
    <name type="scientific">Streptomyces formicae</name>
    <dbReference type="NCBI Taxonomy" id="1616117"/>
    <lineage>
        <taxon>Bacteria</taxon>
        <taxon>Bacillati</taxon>
        <taxon>Actinomycetota</taxon>
        <taxon>Actinomycetes</taxon>
        <taxon>Kitasatosporales</taxon>
        <taxon>Streptomycetaceae</taxon>
        <taxon>Streptomyces</taxon>
    </lineage>
</organism>
<dbReference type="InterPro" id="IPR036375">
    <property type="entry name" value="Hemopexin-like_dom_sf"/>
</dbReference>
<dbReference type="Pfam" id="PF09684">
    <property type="entry name" value="Tail_P2_I"/>
    <property type="match status" value="1"/>
</dbReference>
<feature type="compositionally biased region" description="Low complexity" evidence="1">
    <location>
        <begin position="1137"/>
        <end position="1150"/>
    </location>
</feature>
<feature type="compositionally biased region" description="Polar residues" evidence="1">
    <location>
        <begin position="464"/>
        <end position="475"/>
    </location>
</feature>
<reference evidence="3 4" key="1">
    <citation type="submission" date="2021-03" db="EMBL/GenBank/DDBJ databases">
        <title>Complete genome of Streptomyces formicae strain 1H-GS9 (DSM 100524).</title>
        <authorList>
            <person name="Atanasov K.E."/>
            <person name="Altabella T."/>
            <person name="Ferrer A."/>
        </authorList>
    </citation>
    <scope>NUCLEOTIDE SEQUENCE [LARGE SCALE GENOMIC DNA]</scope>
    <source>
        <strain evidence="3 4">1H-GS9</strain>
    </source>
</reference>
<name>A0ABY3WP16_9ACTN</name>
<gene>
    <name evidence="3" type="ORF">J4032_18460</name>
</gene>
<protein>
    <submittedName>
        <fullName evidence="3">RICIN domain-containing protein</fullName>
    </submittedName>
</protein>
<dbReference type="InterPro" id="IPR035992">
    <property type="entry name" value="Ricin_B-like_lectins"/>
</dbReference>
<feature type="region of interest" description="Disordered" evidence="1">
    <location>
        <begin position="1185"/>
        <end position="1209"/>
    </location>
</feature>
<dbReference type="Gene3D" id="2.110.10.10">
    <property type="entry name" value="Hemopexin-like domain"/>
    <property type="match status" value="1"/>
</dbReference>
<feature type="region of interest" description="Disordered" evidence="1">
    <location>
        <begin position="455"/>
        <end position="475"/>
    </location>
</feature>
<dbReference type="InterPro" id="IPR000772">
    <property type="entry name" value="Ricin_B_lectin"/>
</dbReference>
<evidence type="ECO:0000259" key="2">
    <source>
        <dbReference type="Pfam" id="PF14200"/>
    </source>
</evidence>
<evidence type="ECO:0000256" key="1">
    <source>
        <dbReference type="SAM" id="MobiDB-lite"/>
    </source>
</evidence>
<dbReference type="RefSeq" id="WP_242331923.1">
    <property type="nucleotide sequence ID" value="NZ_CP071872.1"/>
</dbReference>
<dbReference type="EMBL" id="CP071872">
    <property type="protein sequence ID" value="UNM13209.1"/>
    <property type="molecule type" value="Genomic_DNA"/>
</dbReference>
<proteinExistence type="predicted"/>
<keyword evidence="4" id="KW-1185">Reference proteome</keyword>
<sequence>MTDQPIPSAPSTRLALPSVLARDPVMRQFAEAVGRLLSPFHTALADFPRLLDPWRTDPGWLRWLAQVCDAPELSQWGEPAQRAAIESATALTAERGTLNALRHQASLVGWELSVSDPGWVKTAAELPSEAEDHPREGLAVALAWPPSETLDQHAARSLLQSMAQANCPATVPLNIFLGEGYTPTAGLTLPAAFQAHSGGARTVFFYSPGSSAIDPTVGYDLTARRPVPGPSRLDQRWKGLDTTGLTDFVKDAIDAAAYVAEKNCFLLVAGQKVAHWDGTGQRFTRVYDLNTVFPGLGSTTVDDILSVTSGNKKGLYVFSGDTYQHYPSPFTATGKSSHKIKDLYTGELPAEFQRDLDAVVEDPDQDGVHYLLAGPRCAEIHGFAYRATHFIRDLWPGLPVRTSSAQTGGGALGVSELVTTGQPLTVSYYTRGRSSGAQISLYAASKVPFDDRKSLGAPVASRPATESSGSVTIPGTGIQTPGVHTLYYGDPAFGTWLADPAEFTAILPENIRKQGKITLPQAPESGSPITFTWEGIPKAWQQGAAVVVYRGKGPQTQTPSEQAPAAGPLALLTRVAGPSGLAIAPEPGLPPGEWTAFLVARGHSAWLADPALFTVTLAPLDYGTLTLTNGSQGSLPAGIDPVFTVAHSVPVGRQRADGRLRIYPGQDIPQANQLPARDAAWTASVSASSSHYEAKTTGLVPGGYTAYWTAGASPAWLAPPLLFNVEIDPDKPGTLSIKPDQGNTTDITYSVPYSFTGKNIITVFECINGIAEKPVINTGKGTWGAKAILDAPSQHGSTTLNPASFKENLWAPGDYRIHFTGSGGGKLAEPQIYYATLTTPPPKGIQLDTAPDLITDQSDIKVKFSTKYQHEKNYYTTRVGDKQPAGLEIEKANQKGDEQSVTLSKKYLPGKYTIYFFARSSEKVQLAEPATFLVHAAKTTADSVEIVTKSLTFGDPIKINYSTRFGGNTTPGYNSSNNKIKICAQNEEEFKSQAATKKTDTVEFPGDLPPGSYTVHLTGKDGSQLAAPVRFNVAQRTMTFKITDATNDVWDVRHSPVDCTGTTPPGTIPATTGNPNPAIITYTQGNANAAMSGSMTFTAKDTGPETITVRWAMQQNGSVAYSTQGAATLAAEFSPNGTSSWATSSTPASGAPGGGPHAEMHVRLSNQRHRSVSVTYQNFLPWTLARQSAPPPTNAEPSGTLPDQVPQNATSTPCTYTVISSAAPASGTATYQFTQPGQQNQQLVTLSWTSPPYPGRPIYRITPPTGATVQTTGLTILIEEGTYNITNVQHTKVIDLAGTSIIGYDSNGGDNQKWYIARTAGDDILYTIKCRRGSFYLGLDATNGTVAQSAPANWRIESLGNNNAYRIFNAKGTLTLSSPNNETKLTLAPWEENNNQKWKLQKSS</sequence>
<dbReference type="Gene3D" id="2.80.10.50">
    <property type="match status" value="1"/>
</dbReference>
<evidence type="ECO:0000313" key="4">
    <source>
        <dbReference type="Proteomes" id="UP000828924"/>
    </source>
</evidence>
<dbReference type="SUPFAM" id="SSF50370">
    <property type="entry name" value="Ricin B-like lectins"/>
    <property type="match status" value="1"/>
</dbReference>
<accession>A0ABY3WP16</accession>
<dbReference type="CDD" id="cd23422">
    <property type="entry name" value="beta-trefoil_Ricin_MPL_CNL"/>
    <property type="match status" value="1"/>
</dbReference>
<feature type="region of interest" description="Disordered" evidence="1">
    <location>
        <begin position="1135"/>
        <end position="1158"/>
    </location>
</feature>